<dbReference type="SUPFAM" id="SSF48498">
    <property type="entry name" value="Tetracyclin repressor-like, C-terminal domain"/>
    <property type="match status" value="1"/>
</dbReference>
<dbReference type="InterPro" id="IPR036271">
    <property type="entry name" value="Tet_transcr_reg_TetR-rel_C_sf"/>
</dbReference>
<keyword evidence="2 4" id="KW-0238">DNA-binding</keyword>
<reference evidence="6 7" key="1">
    <citation type="submission" date="2019-06" db="EMBL/GenBank/DDBJ databases">
        <title>Sequencing the genomes of 1000 actinobacteria strains.</title>
        <authorList>
            <person name="Klenk H.-P."/>
        </authorList>
    </citation>
    <scope>NUCLEOTIDE SEQUENCE [LARGE SCALE GENOMIC DNA]</scope>
    <source>
        <strain evidence="6 7">DSM 12335</strain>
    </source>
</reference>
<keyword evidence="1" id="KW-0805">Transcription regulation</keyword>
<dbReference type="InterPro" id="IPR001647">
    <property type="entry name" value="HTH_TetR"/>
</dbReference>
<comment type="caution">
    <text evidence="6">The sequence shown here is derived from an EMBL/GenBank/DDBJ whole genome shotgun (WGS) entry which is preliminary data.</text>
</comment>
<accession>A0A542YPY1</accession>
<name>A0A542YPY1_9MICO</name>
<dbReference type="Pfam" id="PF00440">
    <property type="entry name" value="TetR_N"/>
    <property type="match status" value="1"/>
</dbReference>
<dbReference type="GO" id="GO:0045892">
    <property type="term" value="P:negative regulation of DNA-templated transcription"/>
    <property type="evidence" value="ECO:0007669"/>
    <property type="project" value="UniProtKB-ARBA"/>
</dbReference>
<dbReference type="AlphaFoldDB" id="A0A542YPY1"/>
<protein>
    <submittedName>
        <fullName evidence="6">TetR family transcriptional regulator</fullName>
    </submittedName>
</protein>
<keyword evidence="3" id="KW-0804">Transcription</keyword>
<evidence type="ECO:0000256" key="4">
    <source>
        <dbReference type="PROSITE-ProRule" id="PRU00335"/>
    </source>
</evidence>
<dbReference type="InterPro" id="IPR050109">
    <property type="entry name" value="HTH-type_TetR-like_transc_reg"/>
</dbReference>
<dbReference type="GO" id="GO:0000976">
    <property type="term" value="F:transcription cis-regulatory region binding"/>
    <property type="evidence" value="ECO:0007669"/>
    <property type="project" value="TreeGrafter"/>
</dbReference>
<dbReference type="RefSeq" id="WP_228393523.1">
    <property type="nucleotide sequence ID" value="NZ_BAAAIK010000004.1"/>
</dbReference>
<evidence type="ECO:0000256" key="3">
    <source>
        <dbReference type="ARBA" id="ARBA00023163"/>
    </source>
</evidence>
<organism evidence="6 7">
    <name type="scientific">Ornithinicoccus hortensis</name>
    <dbReference type="NCBI Taxonomy" id="82346"/>
    <lineage>
        <taxon>Bacteria</taxon>
        <taxon>Bacillati</taxon>
        <taxon>Actinomycetota</taxon>
        <taxon>Actinomycetes</taxon>
        <taxon>Micrococcales</taxon>
        <taxon>Intrasporangiaceae</taxon>
        <taxon>Ornithinicoccus</taxon>
    </lineage>
</organism>
<evidence type="ECO:0000313" key="7">
    <source>
        <dbReference type="Proteomes" id="UP000319516"/>
    </source>
</evidence>
<dbReference type="Gene3D" id="1.10.357.10">
    <property type="entry name" value="Tetracycline Repressor, domain 2"/>
    <property type="match status" value="1"/>
</dbReference>
<dbReference type="PANTHER" id="PTHR30055:SF160">
    <property type="entry name" value="TRANSCRIPTIONAL REGULATORY PROTEIN (PROBABLY ASNC-FAMILY)-RELATED"/>
    <property type="match status" value="1"/>
</dbReference>
<feature type="domain" description="HTH tetR-type" evidence="5">
    <location>
        <begin position="15"/>
        <end position="75"/>
    </location>
</feature>
<dbReference type="PROSITE" id="PS50977">
    <property type="entry name" value="HTH_TETR_2"/>
    <property type="match status" value="1"/>
</dbReference>
<evidence type="ECO:0000259" key="5">
    <source>
        <dbReference type="PROSITE" id="PS50977"/>
    </source>
</evidence>
<dbReference type="FunFam" id="1.10.10.60:FF:000141">
    <property type="entry name" value="TetR family transcriptional regulator"/>
    <property type="match status" value="1"/>
</dbReference>
<evidence type="ECO:0000256" key="1">
    <source>
        <dbReference type="ARBA" id="ARBA00023015"/>
    </source>
</evidence>
<dbReference type="PANTHER" id="PTHR30055">
    <property type="entry name" value="HTH-TYPE TRANSCRIPTIONAL REGULATOR RUTR"/>
    <property type="match status" value="1"/>
</dbReference>
<evidence type="ECO:0000256" key="2">
    <source>
        <dbReference type="ARBA" id="ARBA00023125"/>
    </source>
</evidence>
<dbReference type="SUPFAM" id="SSF46689">
    <property type="entry name" value="Homeodomain-like"/>
    <property type="match status" value="1"/>
</dbReference>
<sequence>MSRPISTTRRRMNRTERRAQLLQAAQESFVHKGYHATAMDDIAERAGVSKPVLYQHFASKQDLYLGLVDLQADRLVALVRAALDSTSDNAERVAACVGAYFEFVDHDPGYRLIFDSDQSSDPEVRSRLTRVVEACAGAVAGTIQEDTGLPGEQAALLGTACIGLAQSCAERWVAEGRPVAREQAADLVAQVAWRGLGAMPLIRAEGSAG</sequence>
<dbReference type="InterPro" id="IPR009057">
    <property type="entry name" value="Homeodomain-like_sf"/>
</dbReference>
<dbReference type="Proteomes" id="UP000319516">
    <property type="component" value="Unassembled WGS sequence"/>
</dbReference>
<gene>
    <name evidence="6" type="ORF">FB467_1265</name>
</gene>
<dbReference type="GO" id="GO:0003700">
    <property type="term" value="F:DNA-binding transcription factor activity"/>
    <property type="evidence" value="ECO:0007669"/>
    <property type="project" value="TreeGrafter"/>
</dbReference>
<feature type="DNA-binding region" description="H-T-H motif" evidence="4">
    <location>
        <begin position="38"/>
        <end position="57"/>
    </location>
</feature>
<proteinExistence type="predicted"/>
<evidence type="ECO:0000313" key="6">
    <source>
        <dbReference type="EMBL" id="TQL50162.1"/>
    </source>
</evidence>
<keyword evidence="7" id="KW-1185">Reference proteome</keyword>
<dbReference type="EMBL" id="VFOP01000001">
    <property type="protein sequence ID" value="TQL50162.1"/>
    <property type="molecule type" value="Genomic_DNA"/>
</dbReference>
<dbReference type="PRINTS" id="PR00455">
    <property type="entry name" value="HTHTETR"/>
</dbReference>